<comment type="function">
    <text evidence="5">Part of the twin-arginine translocation (Tat) system that transports large folded proteins containing a characteristic twin-arginine motif in their signal peptide across membranes. Together with TatB, TatC is part of a receptor directly interacting with Tat signal peptides.</text>
</comment>
<name>Q1N200_9GAMM</name>
<evidence type="ECO:0000256" key="1">
    <source>
        <dbReference type="ARBA" id="ARBA00004141"/>
    </source>
</evidence>
<dbReference type="STRING" id="207949.RED65_16033"/>
<comment type="subcellular location">
    <subcellularLocation>
        <location evidence="5">Cell membrane</location>
        <topology evidence="5">Multi-pass membrane protein</topology>
    </subcellularLocation>
    <subcellularLocation>
        <location evidence="1">Membrane</location>
        <topology evidence="1">Multi-pass membrane protein</topology>
    </subcellularLocation>
</comment>
<keyword evidence="7" id="KW-1185">Reference proteome</keyword>
<evidence type="ECO:0000313" key="7">
    <source>
        <dbReference type="Proteomes" id="UP000004263"/>
    </source>
</evidence>
<dbReference type="GO" id="GO:0065002">
    <property type="term" value="P:intracellular protein transmembrane transport"/>
    <property type="evidence" value="ECO:0007669"/>
    <property type="project" value="TreeGrafter"/>
</dbReference>
<feature type="transmembrane region" description="Helical" evidence="5">
    <location>
        <begin position="33"/>
        <end position="54"/>
    </location>
</feature>
<evidence type="ECO:0000256" key="5">
    <source>
        <dbReference type="HAMAP-Rule" id="MF_00902"/>
    </source>
</evidence>
<keyword evidence="5" id="KW-0811">Translocation</keyword>
<dbReference type="InterPro" id="IPR002033">
    <property type="entry name" value="TatC"/>
</dbReference>
<keyword evidence="3 5" id="KW-1133">Transmembrane helix</keyword>
<dbReference type="EMBL" id="AAQH01000008">
    <property type="protein sequence ID" value="EAT12364.1"/>
    <property type="molecule type" value="Genomic_DNA"/>
</dbReference>
<evidence type="ECO:0000313" key="6">
    <source>
        <dbReference type="EMBL" id="EAT12364.1"/>
    </source>
</evidence>
<dbReference type="GO" id="GO:0009977">
    <property type="term" value="F:proton motive force dependent protein transmembrane transporter activity"/>
    <property type="evidence" value="ECO:0007669"/>
    <property type="project" value="TreeGrafter"/>
</dbReference>
<comment type="subunit">
    <text evidence="5">The Tat system comprises two distinct complexes: a TatABC complex, containing multiple copies of TatA, TatB and TatC subunits, and a separate TatA complex, containing only TatA subunits. Substrates initially bind to the TatABC complex, which probably triggers association of the separate TatA complex to form the active translocon.</text>
</comment>
<proteinExistence type="inferred from homology"/>
<gene>
    <name evidence="5" type="primary">tatC</name>
    <name evidence="6" type="ORF">RED65_16033</name>
</gene>
<comment type="caution">
    <text evidence="6">The sequence shown here is derived from an EMBL/GenBank/DDBJ whole genome shotgun (WGS) entry which is preliminary data.</text>
</comment>
<keyword evidence="2 5" id="KW-0812">Transmembrane</keyword>
<dbReference type="Pfam" id="PF00902">
    <property type="entry name" value="TatC"/>
    <property type="match status" value="1"/>
</dbReference>
<feature type="transmembrane region" description="Helical" evidence="5">
    <location>
        <begin position="166"/>
        <end position="192"/>
    </location>
</feature>
<feature type="transmembrane region" description="Helical" evidence="5">
    <location>
        <begin position="116"/>
        <end position="146"/>
    </location>
</feature>
<keyword evidence="5" id="KW-1003">Cell membrane</keyword>
<sequence>MAKQSKEEKARMQQEQPLISHLIELRNRLLKSLLLVLIVFAGLYSFSNELYLIVSQPLKDLLPEQSSMIATGVASPFLVPFKLSLFAAVFLAIPFILHQAWAFISPGLYQNEKRFAIPLLLSSILLFYAGIAFAYFIVLPIVFGFFTAIGPEGVSFLPDINNILNFILKIFFAFGIAFEIPVATLLMIMAGITTVESLKEKRPYIFIGCFVVGMLVTPPDVISQTVLALPMYLLFEAGILFGNLVQKRKTDSAEDEQTSL</sequence>
<dbReference type="GO" id="GO:0043953">
    <property type="term" value="P:protein transport by the Tat complex"/>
    <property type="evidence" value="ECO:0007669"/>
    <property type="project" value="UniProtKB-UniRule"/>
</dbReference>
<accession>Q1N200</accession>
<dbReference type="GO" id="GO:0033281">
    <property type="term" value="C:TAT protein transport complex"/>
    <property type="evidence" value="ECO:0007669"/>
    <property type="project" value="UniProtKB-UniRule"/>
</dbReference>
<dbReference type="Proteomes" id="UP000004263">
    <property type="component" value="Unassembled WGS sequence"/>
</dbReference>
<dbReference type="HAMAP" id="MF_00902">
    <property type="entry name" value="TatC"/>
    <property type="match status" value="1"/>
</dbReference>
<keyword evidence="5" id="KW-0813">Transport</keyword>
<dbReference type="HOGENOM" id="CLU_031942_1_1_6"/>
<feature type="transmembrane region" description="Helical" evidence="5">
    <location>
        <begin position="227"/>
        <end position="245"/>
    </location>
</feature>
<organism evidence="6 7">
    <name type="scientific">Bermanella marisrubri</name>
    <dbReference type="NCBI Taxonomy" id="207949"/>
    <lineage>
        <taxon>Bacteria</taxon>
        <taxon>Pseudomonadati</taxon>
        <taxon>Pseudomonadota</taxon>
        <taxon>Gammaproteobacteria</taxon>
        <taxon>Oceanospirillales</taxon>
        <taxon>Oceanospirillaceae</taxon>
        <taxon>Bermanella</taxon>
    </lineage>
</organism>
<dbReference type="PANTHER" id="PTHR30371:SF0">
    <property type="entry name" value="SEC-INDEPENDENT PROTEIN TRANSLOCASE PROTEIN TATC, CHLOROPLASTIC-RELATED"/>
    <property type="match status" value="1"/>
</dbReference>
<dbReference type="NCBIfam" id="TIGR00945">
    <property type="entry name" value="tatC"/>
    <property type="match status" value="1"/>
</dbReference>
<dbReference type="AlphaFoldDB" id="Q1N200"/>
<protein>
    <recommendedName>
        <fullName evidence="5">Sec-independent protein translocase protein TatC</fullName>
    </recommendedName>
</protein>
<reference evidence="6 7" key="1">
    <citation type="submission" date="2006-03" db="EMBL/GenBank/DDBJ databases">
        <authorList>
            <person name="Pinhassi J."/>
            <person name="Pedros-Alio C."/>
            <person name="Ferriera S."/>
            <person name="Johnson J."/>
            <person name="Kravitz S."/>
            <person name="Halpern A."/>
            <person name="Remington K."/>
            <person name="Beeson K."/>
            <person name="Tran B."/>
            <person name="Rogers Y.-H."/>
            <person name="Friedman R."/>
            <person name="Venter J.C."/>
        </authorList>
    </citation>
    <scope>NUCLEOTIDE SEQUENCE [LARGE SCALE GENOMIC DNA]</scope>
    <source>
        <strain evidence="6 7">RED65</strain>
    </source>
</reference>
<feature type="transmembrane region" description="Helical" evidence="5">
    <location>
        <begin position="83"/>
        <end position="104"/>
    </location>
</feature>
<evidence type="ECO:0000256" key="2">
    <source>
        <dbReference type="ARBA" id="ARBA00022692"/>
    </source>
</evidence>
<dbReference type="OrthoDB" id="9777044at2"/>
<feature type="transmembrane region" description="Helical" evidence="5">
    <location>
        <begin position="204"/>
        <end position="221"/>
    </location>
</feature>
<dbReference type="PANTHER" id="PTHR30371">
    <property type="entry name" value="SEC-INDEPENDENT PROTEIN TRANSLOCASE PROTEIN TATC"/>
    <property type="match status" value="1"/>
</dbReference>
<dbReference type="PRINTS" id="PR01840">
    <property type="entry name" value="TATCFAMILY"/>
</dbReference>
<keyword evidence="5" id="KW-0653">Protein transport</keyword>
<evidence type="ECO:0000256" key="3">
    <source>
        <dbReference type="ARBA" id="ARBA00022989"/>
    </source>
</evidence>
<comment type="similarity">
    <text evidence="5">Belongs to the TatC family.</text>
</comment>
<keyword evidence="4 5" id="KW-0472">Membrane</keyword>
<evidence type="ECO:0000256" key="4">
    <source>
        <dbReference type="ARBA" id="ARBA00023136"/>
    </source>
</evidence>
<dbReference type="RefSeq" id="WP_007018415.1">
    <property type="nucleotide sequence ID" value="NZ_CH724116.1"/>
</dbReference>